<sequence>MVDAGRRARHRLVALRAQRHGARARRLRRARAGRRGPRHGPVPAGPDPRRRRGPAPRPGAAMTRRRLLLAAGGLVLLVALVVGGPNLWVARSSSGHLYTAQDVPRHPVAIVLGAGLAPDGSPSPFLQARLDIAAELVREDKVEVVLVSGDNRSHDYDEPSAMRDYLVDRGVDRDRVVLDYAGLDSYDTCVRAKRVFQVSSATVVSQGYHVPRVVAVCRAVGLPVDAVGDETARRWGGTWSAGRQREVLANVKAAADVITRRDPVLGPVEPGVTDALERARD</sequence>
<keyword evidence="2" id="KW-1133">Transmembrane helix</keyword>
<evidence type="ECO:0000313" key="5">
    <source>
        <dbReference type="Proteomes" id="UP000271708"/>
    </source>
</evidence>
<dbReference type="GO" id="GO:0005886">
    <property type="term" value="C:plasma membrane"/>
    <property type="evidence" value="ECO:0007669"/>
    <property type="project" value="TreeGrafter"/>
</dbReference>
<keyword evidence="2" id="KW-0812">Transmembrane</keyword>
<dbReference type="InterPro" id="IPR003848">
    <property type="entry name" value="DUF218"/>
</dbReference>
<dbReference type="InterPro" id="IPR051599">
    <property type="entry name" value="Cell_Envelope_Assoc"/>
</dbReference>
<name>A0A5P8FLG8_9MICO</name>
<dbReference type="Pfam" id="PF02698">
    <property type="entry name" value="DUF218"/>
    <property type="match status" value="1"/>
</dbReference>
<feature type="region of interest" description="Disordered" evidence="1">
    <location>
        <begin position="18"/>
        <end position="60"/>
    </location>
</feature>
<feature type="compositionally biased region" description="Basic residues" evidence="1">
    <location>
        <begin position="18"/>
        <end position="38"/>
    </location>
</feature>
<gene>
    <name evidence="4" type="ORF">EEW87_009290</name>
</gene>
<dbReference type="CDD" id="cd06259">
    <property type="entry name" value="YdcF-like"/>
    <property type="match status" value="1"/>
</dbReference>
<accession>A0A5P8FLG8</accession>
<dbReference type="PANTHER" id="PTHR30336:SF6">
    <property type="entry name" value="INTEGRAL MEMBRANE PROTEIN"/>
    <property type="match status" value="1"/>
</dbReference>
<dbReference type="PANTHER" id="PTHR30336">
    <property type="entry name" value="INNER MEMBRANE PROTEIN, PROBABLE PERMEASE"/>
    <property type="match status" value="1"/>
</dbReference>
<proteinExistence type="predicted"/>
<dbReference type="Proteomes" id="UP000271708">
    <property type="component" value="Chromosome"/>
</dbReference>
<evidence type="ECO:0000259" key="3">
    <source>
        <dbReference type="Pfam" id="PF02698"/>
    </source>
</evidence>
<dbReference type="EMBL" id="CP044548">
    <property type="protein sequence ID" value="QFQ30449.2"/>
    <property type="molecule type" value="Genomic_DNA"/>
</dbReference>
<evidence type="ECO:0000256" key="2">
    <source>
        <dbReference type="SAM" id="Phobius"/>
    </source>
</evidence>
<feature type="transmembrane region" description="Helical" evidence="2">
    <location>
        <begin position="67"/>
        <end position="88"/>
    </location>
</feature>
<dbReference type="KEGG" id="jme:EEW87_009290"/>
<organism evidence="4 5">
    <name type="scientific">Janibacter melonis</name>
    <dbReference type="NCBI Taxonomy" id="262209"/>
    <lineage>
        <taxon>Bacteria</taxon>
        <taxon>Bacillati</taxon>
        <taxon>Actinomycetota</taxon>
        <taxon>Actinomycetes</taxon>
        <taxon>Micrococcales</taxon>
        <taxon>Intrasporangiaceae</taxon>
        <taxon>Janibacter</taxon>
    </lineage>
</organism>
<evidence type="ECO:0000313" key="4">
    <source>
        <dbReference type="EMBL" id="QFQ30449.2"/>
    </source>
</evidence>
<evidence type="ECO:0000256" key="1">
    <source>
        <dbReference type="SAM" id="MobiDB-lite"/>
    </source>
</evidence>
<keyword evidence="2" id="KW-0472">Membrane</keyword>
<dbReference type="AlphaFoldDB" id="A0A5P8FLG8"/>
<reference evidence="4 5" key="1">
    <citation type="submission" date="2019-09" db="EMBL/GenBank/DDBJ databases">
        <title>Complete Genome Sequence of Janibacter melonis M714 with both human health impact and industrial applications.</title>
        <authorList>
            <person name="Jin M."/>
            <person name="Zhao Q.R."/>
        </authorList>
    </citation>
    <scope>NUCLEOTIDE SEQUENCE [LARGE SCALE GENOMIC DNA]</scope>
    <source>
        <strain evidence="4 5">M714</strain>
    </source>
</reference>
<protein>
    <recommendedName>
        <fullName evidence="3">DUF218 domain-containing protein</fullName>
    </recommendedName>
</protein>
<feature type="domain" description="DUF218" evidence="3">
    <location>
        <begin position="108"/>
        <end position="225"/>
    </location>
</feature>